<evidence type="ECO:0000256" key="1">
    <source>
        <dbReference type="ARBA" id="ARBA00022729"/>
    </source>
</evidence>
<dbReference type="Proteomes" id="UP001162891">
    <property type="component" value="Chromosome"/>
</dbReference>
<accession>A0ABM7X2W5</accession>
<gene>
    <name evidence="5" type="ORF">AMOR_51410</name>
</gene>
<keyword evidence="6" id="KW-1185">Reference proteome</keyword>
<feature type="chain" id="PRO_5045983947" description="Calcineurin-like phosphoesterase domain-containing protein" evidence="3">
    <location>
        <begin position="27"/>
        <end position="368"/>
    </location>
</feature>
<organism evidence="5 6">
    <name type="scientific">Anaeromyxobacter oryzae</name>
    <dbReference type="NCBI Taxonomy" id="2918170"/>
    <lineage>
        <taxon>Bacteria</taxon>
        <taxon>Pseudomonadati</taxon>
        <taxon>Myxococcota</taxon>
        <taxon>Myxococcia</taxon>
        <taxon>Myxococcales</taxon>
        <taxon>Cystobacterineae</taxon>
        <taxon>Anaeromyxobacteraceae</taxon>
        <taxon>Anaeromyxobacter</taxon>
    </lineage>
</organism>
<evidence type="ECO:0000256" key="3">
    <source>
        <dbReference type="SAM" id="SignalP"/>
    </source>
</evidence>
<dbReference type="PANTHER" id="PTHR10161:SF14">
    <property type="entry name" value="TARTRATE-RESISTANT ACID PHOSPHATASE TYPE 5"/>
    <property type="match status" value="1"/>
</dbReference>
<keyword evidence="1 3" id="KW-0732">Signal</keyword>
<dbReference type="SUPFAM" id="SSF56300">
    <property type="entry name" value="Metallo-dependent phosphatases"/>
    <property type="match status" value="1"/>
</dbReference>
<evidence type="ECO:0000256" key="2">
    <source>
        <dbReference type="ARBA" id="ARBA00022801"/>
    </source>
</evidence>
<dbReference type="PANTHER" id="PTHR10161">
    <property type="entry name" value="TARTRATE-RESISTANT ACID PHOSPHATASE TYPE 5"/>
    <property type="match status" value="1"/>
</dbReference>
<feature type="domain" description="Calcineurin-like phosphoesterase" evidence="4">
    <location>
        <begin position="52"/>
        <end position="283"/>
    </location>
</feature>
<sequence length="368" mass="38277">MTPRWRALAAALPVAAALAFSGQAGAQGVTVRRGAALHPAPAPRPLAGPVVRVLHLADFGDRTRQQGAVAAAVVRAHQRAPFDLAVFPGDNLYECGPDAALPGAAACAFAPDGNTVSPGFSPPADPGFARHEAPLAALAASRRAPRIWLALGNHDVARCGAGEPAAVQRLKACLEVAHASPLWSMPGRHYVVDAGPARFIVVDSNLLRGDYGGFSFEDEVAFVAGAAAGCDRRVCFVVGHHPPAIAGVHRDDSRMAAQVERSRRLLAAAGGNVRAWLGGHDHDLQHLRTPEGLDVLVSGNGARGRPEERFESVSVPAAELLFGSGAWGYGVLEVGADGWRYRFEGVDGAPLHCCAATGRGPCAPVSCR</sequence>
<evidence type="ECO:0000259" key="4">
    <source>
        <dbReference type="Pfam" id="PF00149"/>
    </source>
</evidence>
<dbReference type="Gene3D" id="3.60.21.10">
    <property type="match status" value="1"/>
</dbReference>
<dbReference type="Pfam" id="PF00149">
    <property type="entry name" value="Metallophos"/>
    <property type="match status" value="1"/>
</dbReference>
<dbReference type="RefSeq" id="WP_248355482.1">
    <property type="nucleotide sequence ID" value="NZ_AP025591.1"/>
</dbReference>
<dbReference type="InterPro" id="IPR004843">
    <property type="entry name" value="Calcineurin-like_PHP"/>
</dbReference>
<feature type="signal peptide" evidence="3">
    <location>
        <begin position="1"/>
        <end position="26"/>
    </location>
</feature>
<proteinExistence type="predicted"/>
<reference evidence="6" key="1">
    <citation type="journal article" date="2022" name="Int. J. Syst. Evol. Microbiol.">
        <title>Anaeromyxobacter oryzae sp. nov., Anaeromyxobacter diazotrophicus sp. nov. and Anaeromyxobacter paludicola sp. nov., isolated from paddy soils.</title>
        <authorList>
            <person name="Itoh H."/>
            <person name="Xu Z."/>
            <person name="Mise K."/>
            <person name="Masuda Y."/>
            <person name="Ushijima N."/>
            <person name="Hayakawa C."/>
            <person name="Shiratori Y."/>
            <person name="Senoo K."/>
        </authorList>
    </citation>
    <scope>NUCLEOTIDE SEQUENCE [LARGE SCALE GENOMIC DNA]</scope>
    <source>
        <strain evidence="6">Red232</strain>
    </source>
</reference>
<dbReference type="InterPro" id="IPR051558">
    <property type="entry name" value="Metallophosphoesterase_PAP"/>
</dbReference>
<keyword evidence="2" id="KW-0378">Hydrolase</keyword>
<evidence type="ECO:0000313" key="5">
    <source>
        <dbReference type="EMBL" id="BDG06145.1"/>
    </source>
</evidence>
<dbReference type="EMBL" id="AP025591">
    <property type="protein sequence ID" value="BDG06145.1"/>
    <property type="molecule type" value="Genomic_DNA"/>
</dbReference>
<evidence type="ECO:0000313" key="6">
    <source>
        <dbReference type="Proteomes" id="UP001162891"/>
    </source>
</evidence>
<protein>
    <recommendedName>
        <fullName evidence="4">Calcineurin-like phosphoesterase domain-containing protein</fullName>
    </recommendedName>
</protein>
<name>A0ABM7X2W5_9BACT</name>
<dbReference type="InterPro" id="IPR029052">
    <property type="entry name" value="Metallo-depent_PP-like"/>
</dbReference>